<accession>M1X062</accession>
<dbReference type="GO" id="GO:0050545">
    <property type="term" value="F:sulfopyruvate decarboxylase activity"/>
    <property type="evidence" value="ECO:0007669"/>
    <property type="project" value="TreeGrafter"/>
</dbReference>
<dbReference type="EC" id="3.1.3.71" evidence="3 8"/>
<keyword evidence="6 8" id="KW-0460">Magnesium</keyword>
<dbReference type="Proteomes" id="UP000053051">
    <property type="component" value="Unassembled WGS sequence"/>
</dbReference>
<dbReference type="Gene3D" id="3.90.1560.10">
    <property type="entry name" value="ComB-like"/>
    <property type="match status" value="1"/>
</dbReference>
<evidence type="ECO:0000256" key="8">
    <source>
        <dbReference type="HAMAP-Rule" id="MF_00490"/>
    </source>
</evidence>
<dbReference type="Pfam" id="PF04029">
    <property type="entry name" value="2-ph_phosp"/>
    <property type="match status" value="1"/>
</dbReference>
<keyword evidence="10" id="KW-1185">Reference proteome</keyword>
<dbReference type="InterPro" id="IPR036702">
    <property type="entry name" value="ComB-like_sf"/>
</dbReference>
<dbReference type="EMBL" id="CAIY01000080">
    <property type="protein sequence ID" value="CCH68127.1"/>
    <property type="molecule type" value="Genomic_DNA"/>
</dbReference>
<gene>
    <name evidence="8" type="primary">comB</name>
    <name evidence="9" type="ORF">RINTHH_19720</name>
</gene>
<dbReference type="GO" id="GO:0050532">
    <property type="term" value="F:2-phosphosulfolactate phosphatase activity"/>
    <property type="evidence" value="ECO:0007669"/>
    <property type="project" value="UniProtKB-UniRule"/>
</dbReference>
<evidence type="ECO:0000256" key="1">
    <source>
        <dbReference type="ARBA" id="ARBA00001946"/>
    </source>
</evidence>
<reference evidence="9 10" key="1">
    <citation type="submission" date="2012-05" db="EMBL/GenBank/DDBJ databases">
        <authorList>
            <person name="Hilton J."/>
        </authorList>
    </citation>
    <scope>NUCLEOTIDE SEQUENCE [LARGE SCALE GENOMIC DNA]</scope>
    <source>
        <strain evidence="9 10">HH01</strain>
    </source>
</reference>
<evidence type="ECO:0000313" key="10">
    <source>
        <dbReference type="Proteomes" id="UP000053051"/>
    </source>
</evidence>
<dbReference type="PANTHER" id="PTHR37311">
    <property type="entry name" value="2-PHOSPHOSULFOLACTATE PHOSPHATASE-RELATED"/>
    <property type="match status" value="1"/>
</dbReference>
<comment type="cofactor">
    <cofactor evidence="1 8">
        <name>Mg(2+)</name>
        <dbReference type="ChEBI" id="CHEBI:18420"/>
    </cofactor>
</comment>
<evidence type="ECO:0000256" key="6">
    <source>
        <dbReference type="ARBA" id="ARBA00022842"/>
    </source>
</evidence>
<dbReference type="RefSeq" id="WP_008235520.1">
    <property type="nucleotide sequence ID" value="NZ_CAIY01000080.1"/>
</dbReference>
<protein>
    <recommendedName>
        <fullName evidence="4 8">Probable 2-phosphosulfolactate phosphatase</fullName>
        <ecNumber evidence="3 8">3.1.3.71</ecNumber>
    </recommendedName>
</protein>
<evidence type="ECO:0000256" key="3">
    <source>
        <dbReference type="ARBA" id="ARBA00012953"/>
    </source>
</evidence>
<evidence type="ECO:0000313" key="9">
    <source>
        <dbReference type="EMBL" id="CCH68127.1"/>
    </source>
</evidence>
<comment type="catalytic activity">
    <reaction evidence="7 8">
        <text>(2R)-O-phospho-3-sulfolactate + H2O = (2R)-3-sulfolactate + phosphate</text>
        <dbReference type="Rhea" id="RHEA:23416"/>
        <dbReference type="ChEBI" id="CHEBI:15377"/>
        <dbReference type="ChEBI" id="CHEBI:15597"/>
        <dbReference type="ChEBI" id="CHEBI:43474"/>
        <dbReference type="ChEBI" id="CHEBI:58738"/>
        <dbReference type="EC" id="3.1.3.71"/>
    </reaction>
</comment>
<dbReference type="HAMAP" id="MF_00490">
    <property type="entry name" value="ComB"/>
    <property type="match status" value="1"/>
</dbReference>
<evidence type="ECO:0000256" key="7">
    <source>
        <dbReference type="ARBA" id="ARBA00033711"/>
    </source>
</evidence>
<organism evidence="9 10">
    <name type="scientific">Richelia intracellularis HH01</name>
    <dbReference type="NCBI Taxonomy" id="1165094"/>
    <lineage>
        <taxon>Bacteria</taxon>
        <taxon>Bacillati</taxon>
        <taxon>Cyanobacteriota</taxon>
        <taxon>Cyanophyceae</taxon>
        <taxon>Nostocales</taxon>
        <taxon>Nostocaceae</taxon>
        <taxon>Richelia</taxon>
    </lineage>
</organism>
<evidence type="ECO:0000256" key="2">
    <source>
        <dbReference type="ARBA" id="ARBA00009997"/>
    </source>
</evidence>
<keyword evidence="5 8" id="KW-0378">Hydrolase</keyword>
<dbReference type="SUPFAM" id="SSF142823">
    <property type="entry name" value="ComB-like"/>
    <property type="match status" value="1"/>
</dbReference>
<reference evidence="10" key="2">
    <citation type="submission" date="2016-01" db="EMBL/GenBank/DDBJ databases">
        <title>Diatom-associated endosymboitic cyanobacterium lacks core nitrogen metabolism enzymes.</title>
        <authorList>
            <person name="Hilton J.A."/>
            <person name="Foster R.A."/>
            <person name="Tripp H.J."/>
            <person name="Carter B.J."/>
            <person name="Zehr J.P."/>
            <person name="Villareal T.A."/>
        </authorList>
    </citation>
    <scope>NUCLEOTIDE SEQUENCE [LARGE SCALE GENOMIC DNA]</scope>
    <source>
        <strain evidence="10">HH01</strain>
    </source>
</reference>
<comment type="similarity">
    <text evidence="2 8">Belongs to the ComB family.</text>
</comment>
<dbReference type="PANTHER" id="PTHR37311:SF1">
    <property type="entry name" value="2-PHOSPHOSULFOLACTATE PHOSPHATASE-RELATED"/>
    <property type="match status" value="1"/>
</dbReference>
<name>M1X062_9NOST</name>
<evidence type="ECO:0000256" key="4">
    <source>
        <dbReference type="ARBA" id="ARBA00021948"/>
    </source>
</evidence>
<dbReference type="FunFam" id="3.90.1560.10:FF:000001">
    <property type="entry name" value="Probable 2-phosphosulfolactate phosphatase"/>
    <property type="match status" value="1"/>
</dbReference>
<sequence length="245" mass="27101">MNIFIYHTPELTPTEKLPECAIVVDVLRATTTIAKILDSGGEAIQVFDDLDLLIETSKHWMPEKLLRAGERNGLKIPGFDLGNSPLDFTPERVKDKRLFMSTTNGTRALQRVQKSQTLITAAFVNLSTVVKYLLKNKPETIWVIGSGWEGSFSLEDTACAGAVAYGLVQQSNLSVNNLAGNDEVYSAIALYTQWQDNLVELLHHASHGKRLLGLAGNEDLRYCAQKNILDVLPMQKELGVLKSCD</sequence>
<dbReference type="NCBIfam" id="NF002056">
    <property type="entry name" value="PRK00886.1-5"/>
    <property type="match status" value="1"/>
</dbReference>
<proteinExistence type="inferred from homology"/>
<comment type="caution">
    <text evidence="9">The sequence shown here is derived from an EMBL/GenBank/DDBJ whole genome shotgun (WGS) entry which is preliminary data.</text>
</comment>
<dbReference type="InterPro" id="IPR005238">
    <property type="entry name" value="ComB-like"/>
</dbReference>
<evidence type="ECO:0000256" key="5">
    <source>
        <dbReference type="ARBA" id="ARBA00022801"/>
    </source>
</evidence>
<dbReference type="OrthoDB" id="4913at2"/>
<dbReference type="AlphaFoldDB" id="M1X062"/>
<dbReference type="GO" id="GO:0000287">
    <property type="term" value="F:magnesium ion binding"/>
    <property type="evidence" value="ECO:0007669"/>
    <property type="project" value="UniProtKB-UniRule"/>
</dbReference>